<dbReference type="Gene3D" id="1.10.260.40">
    <property type="entry name" value="lambda repressor-like DNA-binding domains"/>
    <property type="match status" value="1"/>
</dbReference>
<dbReference type="SUPFAM" id="SSF47413">
    <property type="entry name" value="lambda repressor-like DNA-binding domains"/>
    <property type="match status" value="1"/>
</dbReference>
<keyword evidence="3" id="KW-1185">Reference proteome</keyword>
<dbReference type="Proteomes" id="UP000030643">
    <property type="component" value="Unassembled WGS sequence"/>
</dbReference>
<evidence type="ECO:0000313" key="3">
    <source>
        <dbReference type="Proteomes" id="UP000030643"/>
    </source>
</evidence>
<organism evidence="2 3">
    <name type="scientific">Weissella oryzae (strain DSM 25784 / JCM 18191 / LMG 30913 / SG25)</name>
    <dbReference type="NCBI Taxonomy" id="1329250"/>
    <lineage>
        <taxon>Bacteria</taxon>
        <taxon>Bacillati</taxon>
        <taxon>Bacillota</taxon>
        <taxon>Bacilli</taxon>
        <taxon>Lactobacillales</taxon>
        <taxon>Lactobacillaceae</taxon>
        <taxon>Weissella</taxon>
    </lineage>
</organism>
<protein>
    <recommendedName>
        <fullName evidence="1">HTH cro/C1-type domain-containing protein</fullName>
    </recommendedName>
</protein>
<dbReference type="PROSITE" id="PS50943">
    <property type="entry name" value="HTH_CROC1"/>
    <property type="match status" value="1"/>
</dbReference>
<sequence length="76" mass="8806">MSVKEAVVTLRNARRNFSNYLEDNNYTREELANVIGTTKQYLSRLLNGNESGRAAQEKLRTLFKYTGYTGENWLQV</sequence>
<accession>A0A069D379</accession>
<dbReference type="STRING" id="1329250.WOSG25_170140"/>
<dbReference type="EMBL" id="DF820500">
    <property type="protein sequence ID" value="GAK31831.1"/>
    <property type="molecule type" value="Genomic_DNA"/>
</dbReference>
<gene>
    <name evidence="2" type="ORF">WOSG25_170140</name>
</gene>
<dbReference type="RefSeq" id="WP_027699753.1">
    <property type="nucleotide sequence ID" value="NZ_DF820500.1"/>
</dbReference>
<dbReference type="OrthoDB" id="2146329at2"/>
<reference evidence="3" key="1">
    <citation type="journal article" date="2014" name="Genome Announc.">
        <title>Draft genome sequence of Weissella oryzae SG25T, isolated from fermented rice grains.</title>
        <authorList>
            <person name="Tanizawa Y."/>
            <person name="Fujisawa T."/>
            <person name="Mochizuki T."/>
            <person name="Kaminuma E."/>
            <person name="Suzuki Y."/>
            <person name="Nakamura Y."/>
            <person name="Tohno M."/>
        </authorList>
    </citation>
    <scope>NUCLEOTIDE SEQUENCE [LARGE SCALE GENOMIC DNA]</scope>
    <source>
        <strain evidence="3">DSM 25784 / JCM 18191 / LMG 30913 / SG25</strain>
    </source>
</reference>
<dbReference type="InterPro" id="IPR001387">
    <property type="entry name" value="Cro/C1-type_HTH"/>
</dbReference>
<proteinExistence type="predicted"/>
<evidence type="ECO:0000313" key="2">
    <source>
        <dbReference type="EMBL" id="GAK31831.1"/>
    </source>
</evidence>
<dbReference type="GO" id="GO:0003677">
    <property type="term" value="F:DNA binding"/>
    <property type="evidence" value="ECO:0007669"/>
    <property type="project" value="InterPro"/>
</dbReference>
<feature type="domain" description="HTH cro/C1-type" evidence="1">
    <location>
        <begin position="22"/>
        <end position="49"/>
    </location>
</feature>
<dbReference type="InterPro" id="IPR010982">
    <property type="entry name" value="Lambda_DNA-bd_dom_sf"/>
</dbReference>
<evidence type="ECO:0000259" key="1">
    <source>
        <dbReference type="PROSITE" id="PS50943"/>
    </source>
</evidence>
<dbReference type="CDD" id="cd00093">
    <property type="entry name" value="HTH_XRE"/>
    <property type="match status" value="1"/>
</dbReference>
<dbReference type="AlphaFoldDB" id="A0A069D379"/>
<dbReference type="Pfam" id="PF01381">
    <property type="entry name" value="HTH_3"/>
    <property type="match status" value="1"/>
</dbReference>
<name>A0A069D379_WEIOS</name>